<organism evidence="2">
    <name type="scientific">Oryza brachyantha</name>
    <name type="common">malo sina</name>
    <dbReference type="NCBI Taxonomy" id="4533"/>
    <lineage>
        <taxon>Eukaryota</taxon>
        <taxon>Viridiplantae</taxon>
        <taxon>Streptophyta</taxon>
        <taxon>Embryophyta</taxon>
        <taxon>Tracheophyta</taxon>
        <taxon>Spermatophyta</taxon>
        <taxon>Magnoliopsida</taxon>
        <taxon>Liliopsida</taxon>
        <taxon>Poales</taxon>
        <taxon>Poaceae</taxon>
        <taxon>BOP clade</taxon>
        <taxon>Oryzoideae</taxon>
        <taxon>Oryzeae</taxon>
        <taxon>Oryzinae</taxon>
        <taxon>Oryza</taxon>
    </lineage>
</organism>
<dbReference type="Proteomes" id="UP000006038">
    <property type="component" value="Chromosome 4"/>
</dbReference>
<dbReference type="Gramene" id="OB04G28170.1">
    <property type="protein sequence ID" value="OB04G28170.1"/>
    <property type="gene ID" value="OB04G28170"/>
</dbReference>
<evidence type="ECO:0000256" key="1">
    <source>
        <dbReference type="SAM" id="MobiDB-lite"/>
    </source>
</evidence>
<reference evidence="2" key="2">
    <citation type="submission" date="2013-04" db="UniProtKB">
        <authorList>
            <consortium name="EnsemblPlants"/>
        </authorList>
    </citation>
    <scope>IDENTIFICATION</scope>
</reference>
<dbReference type="AlphaFoldDB" id="J3M092"/>
<accession>J3M092</accession>
<dbReference type="HOGENOM" id="CLU_2007448_0_0_1"/>
<sequence>MGVVPFNAAVIEPLLWPEDKGGGCGGLVVEPTHLGNTPPPAAEAAKWAAPDEHGGGGGGSKEEWSGGELPPIPAAVDVGFVGEESWDAMFSDAAATAGQEQTFLNWIMAAPGDMEAQAPGLPQQ</sequence>
<name>J3M092_ORYBR</name>
<evidence type="ECO:0000313" key="2">
    <source>
        <dbReference type="EnsemblPlants" id="OB04G28170.1"/>
    </source>
</evidence>
<reference evidence="2" key="1">
    <citation type="journal article" date="2013" name="Nat. Commun.">
        <title>Whole-genome sequencing of Oryza brachyantha reveals mechanisms underlying Oryza genome evolution.</title>
        <authorList>
            <person name="Chen J."/>
            <person name="Huang Q."/>
            <person name="Gao D."/>
            <person name="Wang J."/>
            <person name="Lang Y."/>
            <person name="Liu T."/>
            <person name="Li B."/>
            <person name="Bai Z."/>
            <person name="Luis Goicoechea J."/>
            <person name="Liang C."/>
            <person name="Chen C."/>
            <person name="Zhang W."/>
            <person name="Sun S."/>
            <person name="Liao Y."/>
            <person name="Zhang X."/>
            <person name="Yang L."/>
            <person name="Song C."/>
            <person name="Wang M."/>
            <person name="Shi J."/>
            <person name="Liu G."/>
            <person name="Liu J."/>
            <person name="Zhou H."/>
            <person name="Zhou W."/>
            <person name="Yu Q."/>
            <person name="An N."/>
            <person name="Chen Y."/>
            <person name="Cai Q."/>
            <person name="Wang B."/>
            <person name="Liu B."/>
            <person name="Min J."/>
            <person name="Huang Y."/>
            <person name="Wu H."/>
            <person name="Li Z."/>
            <person name="Zhang Y."/>
            <person name="Yin Y."/>
            <person name="Song W."/>
            <person name="Jiang J."/>
            <person name="Jackson S.A."/>
            <person name="Wing R.A."/>
            <person name="Wang J."/>
            <person name="Chen M."/>
        </authorList>
    </citation>
    <scope>NUCLEOTIDE SEQUENCE [LARGE SCALE GENOMIC DNA]</scope>
    <source>
        <strain evidence="2">cv. IRGC 101232</strain>
    </source>
</reference>
<keyword evidence="3" id="KW-1185">Reference proteome</keyword>
<proteinExistence type="predicted"/>
<protein>
    <submittedName>
        <fullName evidence="2">Uncharacterized protein</fullName>
    </submittedName>
</protein>
<dbReference type="EnsemblPlants" id="OB04G28170.1">
    <property type="protein sequence ID" value="OB04G28170.1"/>
    <property type="gene ID" value="OB04G28170"/>
</dbReference>
<dbReference type="eggNOG" id="ENOG502QQQC">
    <property type="taxonomic scope" value="Eukaryota"/>
</dbReference>
<feature type="region of interest" description="Disordered" evidence="1">
    <location>
        <begin position="31"/>
        <end position="72"/>
    </location>
</feature>
<evidence type="ECO:0000313" key="3">
    <source>
        <dbReference type="Proteomes" id="UP000006038"/>
    </source>
</evidence>
<feature type="compositionally biased region" description="Basic and acidic residues" evidence="1">
    <location>
        <begin position="49"/>
        <end position="64"/>
    </location>
</feature>